<dbReference type="InterPro" id="IPR018641">
    <property type="entry name" value="Trfase_1_rSAM/seldom-assoc"/>
</dbReference>
<protein>
    <submittedName>
        <fullName evidence="1">DUF2064 domain-containing protein</fullName>
    </submittedName>
</protein>
<gene>
    <name evidence="1" type="ORF">Q2T41_09880</name>
</gene>
<dbReference type="Proteomes" id="UP001168579">
    <property type="component" value="Unassembled WGS sequence"/>
</dbReference>
<accession>A0ABT8RPZ1</accession>
<dbReference type="PANTHER" id="PTHR36529">
    <property type="entry name" value="SLL1095 PROTEIN"/>
    <property type="match status" value="1"/>
</dbReference>
<dbReference type="PANTHER" id="PTHR36529:SF1">
    <property type="entry name" value="GLYCOSYLTRANSFERASE"/>
    <property type="match status" value="1"/>
</dbReference>
<sequence length="238" mass="26822">MNALNSTAILLFANSSRRELVCKSIVRSKKLFDILTQVTLGKARRTGLPVFHFTEKEQIGSNFGERFTNAMTAIYDKGFHNIIVIGNDTPQLTTQHLIYTAKQLALGKPVIGGSIDGGFYLFGLQRVNFDSNDLKNLPWQRFGLFKQISLSLKKKSLEVVQLPVLQDLDTEKDLKSILSFSYSLSTTLLLLILSILRNTEHLYYTLHIYIDSYATRCYFNKGSPADSFTPIPLYPTVG</sequence>
<organism evidence="1 2">
    <name type="scientific">Maribacter confluentis</name>
    <dbReference type="NCBI Taxonomy" id="1656093"/>
    <lineage>
        <taxon>Bacteria</taxon>
        <taxon>Pseudomonadati</taxon>
        <taxon>Bacteroidota</taxon>
        <taxon>Flavobacteriia</taxon>
        <taxon>Flavobacteriales</taxon>
        <taxon>Flavobacteriaceae</taxon>
        <taxon>Maribacter</taxon>
    </lineage>
</organism>
<dbReference type="EMBL" id="JAUKUC010000001">
    <property type="protein sequence ID" value="MDO1512962.1"/>
    <property type="molecule type" value="Genomic_DNA"/>
</dbReference>
<dbReference type="Pfam" id="PF09837">
    <property type="entry name" value="DUF2064"/>
    <property type="match status" value="1"/>
</dbReference>
<proteinExistence type="predicted"/>
<reference evidence="1" key="2">
    <citation type="submission" date="2023-06" db="EMBL/GenBank/DDBJ databases">
        <authorList>
            <person name="Lucena T."/>
            <person name="Sun Q."/>
        </authorList>
    </citation>
    <scope>NUCLEOTIDE SEQUENCE</scope>
    <source>
        <strain evidence="1">CECT 8869</strain>
    </source>
</reference>
<comment type="caution">
    <text evidence="1">The sequence shown here is derived from an EMBL/GenBank/DDBJ whole genome shotgun (WGS) entry which is preliminary data.</text>
</comment>
<reference evidence="1" key="1">
    <citation type="journal article" date="2014" name="Int. J. Syst. Evol. Microbiol.">
        <title>Complete genome of a new Firmicutes species belonging to the dominant human colonic microbiota ('Ruminococcus bicirculans') reveals two chromosomes and a selective capacity to utilize plant glucans.</title>
        <authorList>
            <consortium name="NISC Comparative Sequencing Program"/>
            <person name="Wegmann U."/>
            <person name="Louis P."/>
            <person name="Goesmann A."/>
            <person name="Henrissat B."/>
            <person name="Duncan S.H."/>
            <person name="Flint H.J."/>
        </authorList>
    </citation>
    <scope>NUCLEOTIDE SEQUENCE</scope>
    <source>
        <strain evidence="1">CECT 8869</strain>
    </source>
</reference>
<evidence type="ECO:0000313" key="1">
    <source>
        <dbReference type="EMBL" id="MDO1512962.1"/>
    </source>
</evidence>
<dbReference type="SUPFAM" id="SSF53448">
    <property type="entry name" value="Nucleotide-diphospho-sugar transferases"/>
    <property type="match status" value="1"/>
</dbReference>
<evidence type="ECO:0000313" key="2">
    <source>
        <dbReference type="Proteomes" id="UP001168579"/>
    </source>
</evidence>
<dbReference type="RefSeq" id="WP_304435943.1">
    <property type="nucleotide sequence ID" value="NZ_JAUKUC010000001.1"/>
</dbReference>
<dbReference type="InterPro" id="IPR029044">
    <property type="entry name" value="Nucleotide-diphossugar_trans"/>
</dbReference>
<keyword evidence="2" id="KW-1185">Reference proteome</keyword>
<dbReference type="Gene3D" id="3.90.550.10">
    <property type="entry name" value="Spore Coat Polysaccharide Biosynthesis Protein SpsA, Chain A"/>
    <property type="match status" value="1"/>
</dbReference>
<name>A0ABT8RPZ1_9FLAO</name>